<sequence>MLHSTTYASRIFFTKFIVATLICLLAYPIIYFIGWTSVYYYDYFITPQLSGVHLQSDRSRWCVKENVIQPAHPIERHRITLILHMSSDYLSEDIAEQFLNWSGPIALSIVLRDSNNIECAVRFMRSIIARHGFGMLQVHFIYKKSSGQCDVNNIHRYGKLPCSNTAKPRSLIEIADYPMNMARNVARQFIITDFILISDVDLMFSDGFERRMSQVARTELKEDKKKVLVFRIFEIYNQSSAPRTKSEMGQSINNGNGDVFHAVSAYGHHDLDGRSDWFSSPENFTHTRVVPKQIRYSRYTWEPRFVGLSSVPFHDESFPYRIRANNVLGWELCRAGYEFSLVEDLFTFHRAKRVSDSDRQNENNVIQLMNRLKYERALSRWYNRMDKEYPDTKRSCPAILRRKLWYFTEE</sequence>
<dbReference type="AlphaFoldDB" id="A0A8R1V6F9"/>
<reference evidence="3" key="1">
    <citation type="journal article" date="2008" name="Nat. Genet.">
        <title>The Pristionchus pacificus genome provides a unique perspective on nematode lifestyle and parasitism.</title>
        <authorList>
            <person name="Dieterich C."/>
            <person name="Clifton S.W."/>
            <person name="Schuster L.N."/>
            <person name="Chinwalla A."/>
            <person name="Delehaunty K."/>
            <person name="Dinkelacker I."/>
            <person name="Fulton L."/>
            <person name="Fulton R."/>
            <person name="Godfrey J."/>
            <person name="Minx P."/>
            <person name="Mitreva M."/>
            <person name="Roeseler W."/>
            <person name="Tian H."/>
            <person name="Witte H."/>
            <person name="Yang S.P."/>
            <person name="Wilson R.K."/>
            <person name="Sommer R.J."/>
        </authorList>
    </citation>
    <scope>NUCLEOTIDE SEQUENCE [LARGE SCALE GENOMIC DNA]</scope>
    <source>
        <strain evidence="3">PS312</strain>
    </source>
</reference>
<dbReference type="Proteomes" id="UP000005239">
    <property type="component" value="Unassembled WGS sequence"/>
</dbReference>
<evidence type="ECO:0000313" key="2">
    <source>
        <dbReference type="EnsemblMetazoa" id="PPA47103.1"/>
    </source>
</evidence>
<keyword evidence="1" id="KW-1133">Transmembrane helix</keyword>
<protein>
    <submittedName>
        <fullName evidence="2">Uncharacterized protein</fullName>
    </submittedName>
</protein>
<accession>A0A8R1V6F9</accession>
<dbReference type="Pfam" id="PF13896">
    <property type="entry name" value="Glyco_transf_49"/>
    <property type="match status" value="1"/>
</dbReference>
<organism evidence="2 3">
    <name type="scientific">Pristionchus pacificus</name>
    <name type="common">Parasitic nematode worm</name>
    <dbReference type="NCBI Taxonomy" id="54126"/>
    <lineage>
        <taxon>Eukaryota</taxon>
        <taxon>Metazoa</taxon>
        <taxon>Ecdysozoa</taxon>
        <taxon>Nematoda</taxon>
        <taxon>Chromadorea</taxon>
        <taxon>Rhabditida</taxon>
        <taxon>Rhabditina</taxon>
        <taxon>Diplogasteromorpha</taxon>
        <taxon>Diplogasteroidea</taxon>
        <taxon>Neodiplogasteridae</taxon>
        <taxon>Pristionchus</taxon>
    </lineage>
</organism>
<evidence type="ECO:0000256" key="1">
    <source>
        <dbReference type="SAM" id="Phobius"/>
    </source>
</evidence>
<keyword evidence="1" id="KW-0472">Membrane</keyword>
<proteinExistence type="predicted"/>
<reference evidence="2" key="2">
    <citation type="submission" date="2022-06" db="UniProtKB">
        <authorList>
            <consortium name="EnsemblMetazoa"/>
        </authorList>
    </citation>
    <scope>IDENTIFICATION</scope>
    <source>
        <strain evidence="2">PS312</strain>
    </source>
</reference>
<feature type="transmembrane region" description="Helical" evidence="1">
    <location>
        <begin position="12"/>
        <end position="41"/>
    </location>
</feature>
<evidence type="ECO:0000313" key="3">
    <source>
        <dbReference type="Proteomes" id="UP000005239"/>
    </source>
</evidence>
<keyword evidence="1" id="KW-0812">Transmembrane</keyword>
<dbReference type="PANTHER" id="PTHR47411:SF3">
    <property type="entry name" value="I-BETA-1,3-N-ACETYLGLUCOSAMINYLTRANSFERASE"/>
    <property type="match status" value="1"/>
</dbReference>
<gene>
    <name evidence="2" type="primary">WBGene00304961</name>
</gene>
<keyword evidence="3" id="KW-1185">Reference proteome</keyword>
<name>A0A8R1V6F9_PRIPA</name>
<dbReference type="PANTHER" id="PTHR47411">
    <property type="entry name" value="B3GNT1, BETA-1,3-N-ACETYLGUCOSAMINYLTRANSFERASE 1, HOMOLOG"/>
    <property type="match status" value="1"/>
</dbReference>
<dbReference type="EnsemblMetazoa" id="PPA47103.1">
    <property type="protein sequence ID" value="PPA47103.1"/>
    <property type="gene ID" value="WBGene00304961"/>
</dbReference>